<evidence type="ECO:0000313" key="3">
    <source>
        <dbReference type="EMBL" id="TLP92700.1"/>
    </source>
</evidence>
<dbReference type="SUPFAM" id="SSF89623">
    <property type="entry name" value="Ribose/Galactose isomerase RpiB/AlsB"/>
    <property type="match status" value="1"/>
</dbReference>
<dbReference type="PANTHER" id="PTHR43732:SF1">
    <property type="entry name" value="RIBOSE 5-PHOSPHATE ISOMERASE"/>
    <property type="match status" value="1"/>
</dbReference>
<name>A0A5R9B729_9MICC</name>
<dbReference type="Proteomes" id="UP000310458">
    <property type="component" value="Unassembled WGS sequence"/>
</dbReference>
<dbReference type="Pfam" id="PF02502">
    <property type="entry name" value="LacAB_rpiB"/>
    <property type="match status" value="1"/>
</dbReference>
<protein>
    <submittedName>
        <fullName evidence="3">RpiB/LacA/LacB family sugar-phosphate isomerase</fullName>
    </submittedName>
</protein>
<dbReference type="PIRSF" id="PIRSF005384">
    <property type="entry name" value="RpiB_LacA_B"/>
    <property type="match status" value="1"/>
</dbReference>
<comment type="caution">
    <text evidence="3">The sequence shown here is derived from an EMBL/GenBank/DDBJ whole genome shotgun (WGS) entry which is preliminary data.</text>
</comment>
<evidence type="ECO:0000256" key="2">
    <source>
        <dbReference type="ARBA" id="ARBA00023235"/>
    </source>
</evidence>
<keyword evidence="4" id="KW-1185">Reference proteome</keyword>
<comment type="similarity">
    <text evidence="1">Belongs to the LacAB/RpiB family.</text>
</comment>
<organism evidence="3 4">
    <name type="scientific">Nesterenkonia salmonea</name>
    <dbReference type="NCBI Taxonomy" id="1804987"/>
    <lineage>
        <taxon>Bacteria</taxon>
        <taxon>Bacillati</taxon>
        <taxon>Actinomycetota</taxon>
        <taxon>Actinomycetes</taxon>
        <taxon>Micrococcales</taxon>
        <taxon>Micrococcaceae</taxon>
        <taxon>Nesterenkonia</taxon>
    </lineage>
</organism>
<gene>
    <name evidence="3" type="ORF">FEF26_14505</name>
</gene>
<keyword evidence="2 3" id="KW-0413">Isomerase</keyword>
<dbReference type="InterPro" id="IPR036569">
    <property type="entry name" value="RpiB_LacA_LacB_sf"/>
</dbReference>
<accession>A0A5R9B729</accession>
<sequence length="140" mass="14474">MSPMRIAVGSDLSGYPLKAVIAEKLTAHRLVSELLDVGADGPEDADAHYAKAATSVAQHVAEGRADRGLLFCGNGLGVTLMANKVEGVDAVTAHDLHSVRTAVSRNGAQVLCMGSEVIAAAAAVELVNEWLATAMPEPDQ</sequence>
<proteinExistence type="inferred from homology"/>
<dbReference type="GO" id="GO:0005975">
    <property type="term" value="P:carbohydrate metabolic process"/>
    <property type="evidence" value="ECO:0007669"/>
    <property type="project" value="InterPro"/>
</dbReference>
<evidence type="ECO:0000256" key="1">
    <source>
        <dbReference type="ARBA" id="ARBA00008754"/>
    </source>
</evidence>
<dbReference type="NCBIfam" id="TIGR00689">
    <property type="entry name" value="rpiB_lacA_lacB"/>
    <property type="match status" value="1"/>
</dbReference>
<dbReference type="PANTHER" id="PTHR43732">
    <property type="entry name" value="RIBOSE 5-PHOSPHATE ISOMERASE-RELATED"/>
    <property type="match status" value="1"/>
</dbReference>
<dbReference type="RefSeq" id="WP_138254253.1">
    <property type="nucleotide sequence ID" value="NZ_VAVZ01000060.1"/>
</dbReference>
<dbReference type="AlphaFoldDB" id="A0A5R9B729"/>
<dbReference type="GO" id="GO:0016861">
    <property type="term" value="F:intramolecular oxidoreductase activity, interconverting aldoses and ketoses"/>
    <property type="evidence" value="ECO:0007669"/>
    <property type="project" value="UniProtKB-ARBA"/>
</dbReference>
<dbReference type="InterPro" id="IPR003500">
    <property type="entry name" value="RpiB_LacA_LacB"/>
</dbReference>
<evidence type="ECO:0000313" key="4">
    <source>
        <dbReference type="Proteomes" id="UP000310458"/>
    </source>
</evidence>
<dbReference type="Gene3D" id="3.40.1400.10">
    <property type="entry name" value="Sugar-phosphate isomerase, RpiB/LacA/LacB"/>
    <property type="match status" value="1"/>
</dbReference>
<reference evidence="3 4" key="1">
    <citation type="submission" date="2019-05" db="EMBL/GenBank/DDBJ databases">
        <title>Nesterenkonia sp. GY074 isolated from the Southern Atlantic Ocean.</title>
        <authorList>
            <person name="Zhang G."/>
        </authorList>
    </citation>
    <scope>NUCLEOTIDE SEQUENCE [LARGE SCALE GENOMIC DNA]</scope>
    <source>
        <strain evidence="3 4">GY074</strain>
    </source>
</reference>
<dbReference type="OrthoDB" id="1778624at2"/>
<dbReference type="EMBL" id="VAVZ01000060">
    <property type="protein sequence ID" value="TLP92700.1"/>
    <property type="molecule type" value="Genomic_DNA"/>
</dbReference>
<dbReference type="InterPro" id="IPR051812">
    <property type="entry name" value="SPI_LacAB/RpiB"/>
</dbReference>